<dbReference type="InterPro" id="IPR036241">
    <property type="entry name" value="NSFL1C_SEP_dom_sf"/>
</dbReference>
<dbReference type="PROSITE" id="PS51399">
    <property type="entry name" value="SEP"/>
    <property type="match status" value="1"/>
</dbReference>
<comment type="caution">
    <text evidence="11">The sequence shown here is derived from an EMBL/GenBank/DDBJ whole genome shotgun (WGS) entry which is preliminary data.</text>
</comment>
<comment type="similarity">
    <text evidence="2">Belongs to the anthranilate synthase component I family.</text>
</comment>
<keyword evidence="7" id="KW-0456">Lyase</keyword>
<keyword evidence="5" id="KW-0822">Tryptophan biosynthesis</keyword>
<evidence type="ECO:0000259" key="10">
    <source>
        <dbReference type="PROSITE" id="PS51399"/>
    </source>
</evidence>
<dbReference type="Pfam" id="PF04715">
    <property type="entry name" value="Anth_synt_I_N"/>
    <property type="match status" value="1"/>
</dbReference>
<evidence type="ECO:0000256" key="1">
    <source>
        <dbReference type="ARBA" id="ARBA00004873"/>
    </source>
</evidence>
<dbReference type="GO" id="GO:0004049">
    <property type="term" value="F:anthranilate synthase activity"/>
    <property type="evidence" value="ECO:0007669"/>
    <property type="project" value="UniProtKB-EC"/>
</dbReference>
<feature type="compositionally biased region" description="Low complexity" evidence="8">
    <location>
        <begin position="63"/>
        <end position="74"/>
    </location>
</feature>
<dbReference type="InterPro" id="IPR012989">
    <property type="entry name" value="SEP_domain"/>
</dbReference>
<feature type="compositionally biased region" description="Low complexity" evidence="8">
    <location>
        <begin position="151"/>
        <end position="168"/>
    </location>
</feature>
<dbReference type="SMART" id="SM00166">
    <property type="entry name" value="UBX"/>
    <property type="match status" value="1"/>
</dbReference>
<reference evidence="11 12" key="1">
    <citation type="journal article" date="2022" name="DNA Res.">
        <title>Genome analysis of five recently described species of the CUG-Ser clade uncovers Candida theae as a new hybrid lineage with pathogenic potential in the Candida parapsilosis species complex.</title>
        <authorList>
            <person name="Mixao V."/>
            <person name="Del Olmo V."/>
            <person name="Hegedusova E."/>
            <person name="Saus E."/>
            <person name="Pryszcz L."/>
            <person name="Cillingova A."/>
            <person name="Nosek J."/>
            <person name="Gabaldon T."/>
        </authorList>
    </citation>
    <scope>NUCLEOTIDE SEQUENCE [LARGE SCALE GENOMIC DNA]</scope>
    <source>
        <strain evidence="11 12">CBS 12239</strain>
    </source>
</reference>
<dbReference type="InterPro" id="IPR019999">
    <property type="entry name" value="Anth_synth_I-like"/>
</dbReference>
<dbReference type="PANTHER" id="PTHR11236">
    <property type="entry name" value="AMINOBENZOATE/ANTHRANILATE SYNTHASE"/>
    <property type="match status" value="1"/>
</dbReference>
<dbReference type="RefSeq" id="XP_051610330.1">
    <property type="nucleotide sequence ID" value="XM_051750364.1"/>
</dbReference>
<proteinExistence type="inferred from homology"/>
<dbReference type="EC" id="4.1.3.27" evidence="3"/>
<feature type="region of interest" description="Disordered" evidence="8">
    <location>
        <begin position="38"/>
        <end position="191"/>
    </location>
</feature>
<dbReference type="SUPFAM" id="SSF56322">
    <property type="entry name" value="ADC synthase"/>
    <property type="match status" value="1"/>
</dbReference>
<dbReference type="InterPro" id="IPR015890">
    <property type="entry name" value="Chorismate_C"/>
</dbReference>
<dbReference type="NCBIfam" id="TIGR00564">
    <property type="entry name" value="trpE_most"/>
    <property type="match status" value="1"/>
</dbReference>
<dbReference type="InterPro" id="IPR005801">
    <property type="entry name" value="ADC_synthase"/>
</dbReference>
<dbReference type="SUPFAM" id="SSF54236">
    <property type="entry name" value="Ubiquitin-like"/>
    <property type="match status" value="1"/>
</dbReference>
<evidence type="ECO:0000256" key="2">
    <source>
        <dbReference type="ARBA" id="ARBA00009562"/>
    </source>
</evidence>
<accession>A0AAD5BHK0</accession>
<feature type="compositionally biased region" description="Basic and acidic residues" evidence="8">
    <location>
        <begin position="299"/>
        <end position="309"/>
    </location>
</feature>
<dbReference type="GeneID" id="76149244"/>
<dbReference type="Pfam" id="PF08059">
    <property type="entry name" value="SEP"/>
    <property type="match status" value="1"/>
</dbReference>
<dbReference type="InterPro" id="IPR005256">
    <property type="entry name" value="Anth_synth_I_PabB"/>
</dbReference>
<dbReference type="EMBL" id="JAIHNG010000050">
    <property type="protein sequence ID" value="KAI5963909.1"/>
    <property type="molecule type" value="Genomic_DNA"/>
</dbReference>
<feature type="region of interest" description="Disordered" evidence="8">
    <location>
        <begin position="264"/>
        <end position="323"/>
    </location>
</feature>
<keyword evidence="4" id="KW-0028">Amino-acid biosynthesis</keyword>
<evidence type="ECO:0000256" key="7">
    <source>
        <dbReference type="ARBA" id="ARBA00023239"/>
    </source>
</evidence>
<dbReference type="PANTHER" id="PTHR11236:SF9">
    <property type="entry name" value="ANTHRANILATE SYNTHASE COMPONENT 1"/>
    <property type="match status" value="1"/>
</dbReference>
<name>A0AAD5BHK0_9ASCO</name>
<sequence length="1842" mass="208925">MSEDNSHVAEFISITNASKSLAEQYLQRNDNDLVEAIEDYYANSEQVPQHPPEQHEPPFLPQGSSSASSRSGATSKKRKAQGGIKTFRDLNNEDDESEDDSTSNNFFTGGEKSALQVEDPNKDRNNGDQNLIEQIFQRAREQMNTPDDRPSAQQQQQQQQQSSSQAAAHFSGTGFKLGDGTVPSEQIEDPHAQARELLNRFRPKKVNREITFWRQGFTVGDSELYSYDDERNKRILSEIEQGRVPITILQVDPGDDVDVTVSKRTDEDYRPPKRKVGGYHGSGHRLGSPVPGEPIVTETKADSEKEAKPVDAQPKSADEGEGDTAIQIRFANGKRASHKFNSDDSVSVVYDYVRGHEYNADNRGRNFALSHAFPVKPIEESSEVSIGDAKLKNSVILRPRHYHKTSYNVGFMKNLSVGSKVFEDGVSTSGERINQHVYDIASEHYRRLGHFSESGVSSNGYLLPEPAPATAPPMTPPMDFQNIVRSNKYNVPQMGSFVEFRKQNQMKVGVVLQDSQARFDERLNHLIVLTHDNEILQVKPLQVKFHLYKFIPDGWVDYTKILTERHNPSQPDRHRVVSLINKFLFDTVHCKRRISSRMDTVFSQLTQDRIRPVSLLEIVDLMEYQESDVARINASLYFQLVLLYAIHANMLSSCQWVVPSYVGDSPTNIFLWEHSNNYHSASQYFVNAQDAWLSIYRFSQRVSSGDQIQDANAFLKKLKGVSKEEMKTYLNVFEGRHFVEILMAMKFAVVYPHSDIMKDLAKLDVFGSKPSSSDIHRLLVDLKVYDDTTTISDVFLSSGLFGTSRDLSVTSVDQLNSKVPVSFNIRDNFKHLRSRRNYYQDHVIYGLLDEGENAASFGISLESLNSRKHLINVHIPDLITHISPESNTFKSIFGNGCLAETLTHLCNNENWHNLYSRKVLRDRKFHNYNNFSESEEIWSDAIDMERGTNKKRRGISKSTCLTISFEYNSFESNPFEKLDGKVSVSFDSISNVNIKNVSKTTLQKCLTGQLEPSFFKLLRRKQRIEPNDKGQETSLNKTDIHNINYISGVLRTFQKVRELDGAAISSRGSLFDGVIMKTEKCEDANSLKIDISKSQSSGATTQADFLHKEARILSGFLASAFSNQTQIPLLTRSQELNNNDFESDSVLVQHENIMIPVYESQKYAHSIMAKDETGCISPNARLISQNYLAPKYATTEHERNVPLGLPMGYAEVLNIFHSGEALLNQFQLLSYAQNDFQRTLLTRYEYLDFVEKFNHLKSLGYNMNGPLPDRKLNVLMNAADFSDFKTVWQYRMHKFWVLMWLRQKQAENDLPDEGRFECITTNVEILDAYKVCKVYCLELGIEVDALCQPDQAITVGTTLVCDDILYLDAIGGFCMLANINDKDRLPSFLFESSVHGDTVDRYSFIGINPSKVIRTGDDPSKFSSEFCDVDPITVLQEELSHYKQASLPGLPKFSGGATGYISYDCIKYFEPKTKRPLKDVLELPEAVLMFCDLVVAFDHVYQRFQIIYNIKVDQSHDLEEEYKKGVSKIGEIEKLLLRDVSNEEIFPHQGPIKLNQDFTSNIGQEGYEKHVSNLKAHILKGDIIQAVPSQRIARPTELHPFNIYRHLRTVNPSPYLFYIDLIDFQIIGASPELLVQSDVNGRVVTHPIAGTIKRGKTNEEDEKNAEILRSSLKDRAEHIMLVDLARNDVNRVCKPETTKVDKLLTIQRFSHVMHLVSEVSGTLREEQTRFDAFRSIFPAGTTSGAPKVKAMELIAELEKEKRGVYAGAVGHWGYDGKTMDTCIALRTMVFKDGVAYLQAGGGIVFDSDEYEEYMETMNKMRANNNTIVEAEMIWADKVGTVE</sequence>
<evidence type="ECO:0000256" key="8">
    <source>
        <dbReference type="SAM" id="MobiDB-lite"/>
    </source>
</evidence>
<feature type="domain" description="UBX" evidence="9">
    <location>
        <begin position="319"/>
        <end position="399"/>
    </location>
</feature>
<dbReference type="Pfam" id="PF00425">
    <property type="entry name" value="Chorismate_bind"/>
    <property type="match status" value="1"/>
</dbReference>
<evidence type="ECO:0000256" key="6">
    <source>
        <dbReference type="ARBA" id="ARBA00023141"/>
    </source>
</evidence>
<protein>
    <recommendedName>
        <fullName evidence="3">anthranilate synthase</fullName>
        <ecNumber evidence="3">4.1.3.27</ecNumber>
    </recommendedName>
</protein>
<gene>
    <name evidence="11" type="ORF">KGF57_001185</name>
</gene>
<dbReference type="Gene3D" id="3.60.120.10">
    <property type="entry name" value="Anthranilate synthase"/>
    <property type="match status" value="1"/>
</dbReference>
<comment type="pathway">
    <text evidence="1">Amino-acid biosynthesis; L-tryptophan biosynthesis; L-tryptophan from chorismate: step 1/5.</text>
</comment>
<dbReference type="PRINTS" id="PR00095">
    <property type="entry name" value="ANTSNTHASEI"/>
</dbReference>
<feature type="compositionally biased region" description="Acidic residues" evidence="8">
    <location>
        <begin position="92"/>
        <end position="101"/>
    </location>
</feature>
<evidence type="ECO:0000256" key="4">
    <source>
        <dbReference type="ARBA" id="ARBA00022605"/>
    </source>
</evidence>
<dbReference type="FunFam" id="3.30.420.210:FF:000002">
    <property type="entry name" value="UBX domain-containing protein 1"/>
    <property type="match status" value="1"/>
</dbReference>
<evidence type="ECO:0000256" key="3">
    <source>
        <dbReference type="ARBA" id="ARBA00012266"/>
    </source>
</evidence>
<evidence type="ECO:0000313" key="11">
    <source>
        <dbReference type="EMBL" id="KAI5963909.1"/>
    </source>
</evidence>
<dbReference type="GO" id="GO:0000162">
    <property type="term" value="P:L-tryptophan biosynthetic process"/>
    <property type="evidence" value="ECO:0007669"/>
    <property type="project" value="UniProtKB-KW"/>
</dbReference>
<dbReference type="Pfam" id="PF00789">
    <property type="entry name" value="UBX"/>
    <property type="match status" value="1"/>
</dbReference>
<dbReference type="InterPro" id="IPR001012">
    <property type="entry name" value="UBX_dom"/>
</dbReference>
<keyword evidence="12" id="KW-1185">Reference proteome</keyword>
<feature type="compositionally biased region" description="Basic and acidic residues" evidence="8">
    <location>
        <begin position="138"/>
        <end position="150"/>
    </location>
</feature>
<dbReference type="Gene3D" id="3.10.20.90">
    <property type="entry name" value="Phosphatidylinositol 3-kinase Catalytic Subunit, Chain A, domain 1"/>
    <property type="match status" value="1"/>
</dbReference>
<evidence type="ECO:0000313" key="12">
    <source>
        <dbReference type="Proteomes" id="UP001204833"/>
    </source>
</evidence>
<dbReference type="PROSITE" id="PS50033">
    <property type="entry name" value="UBX"/>
    <property type="match status" value="1"/>
</dbReference>
<keyword evidence="6" id="KW-0057">Aromatic amino acid biosynthesis</keyword>
<dbReference type="Gene3D" id="3.30.420.210">
    <property type="entry name" value="SEP domain"/>
    <property type="match status" value="1"/>
</dbReference>
<dbReference type="SUPFAM" id="SSF102848">
    <property type="entry name" value="NSFL1 (p97 ATPase) cofactor p47, SEP domain"/>
    <property type="match status" value="1"/>
</dbReference>
<dbReference type="Gene3D" id="1.10.8.10">
    <property type="entry name" value="DNA helicase RuvA subunit, C-terminal domain"/>
    <property type="match status" value="1"/>
</dbReference>
<dbReference type="InterPro" id="IPR029071">
    <property type="entry name" value="Ubiquitin-like_domsf"/>
</dbReference>
<organism evidence="11 12">
    <name type="scientific">Candida theae</name>
    <dbReference type="NCBI Taxonomy" id="1198502"/>
    <lineage>
        <taxon>Eukaryota</taxon>
        <taxon>Fungi</taxon>
        <taxon>Dikarya</taxon>
        <taxon>Ascomycota</taxon>
        <taxon>Saccharomycotina</taxon>
        <taxon>Pichiomycetes</taxon>
        <taxon>Debaryomycetaceae</taxon>
        <taxon>Candida/Lodderomyces clade</taxon>
        <taxon>Candida</taxon>
    </lineage>
</organism>
<dbReference type="Proteomes" id="UP001204833">
    <property type="component" value="Unassembled WGS sequence"/>
</dbReference>
<feature type="domain" description="SEP" evidence="10">
    <location>
        <begin position="205"/>
        <end position="270"/>
    </location>
</feature>
<dbReference type="SMART" id="SM00553">
    <property type="entry name" value="SEP"/>
    <property type="match status" value="1"/>
</dbReference>
<evidence type="ECO:0000256" key="5">
    <source>
        <dbReference type="ARBA" id="ARBA00022822"/>
    </source>
</evidence>
<evidence type="ECO:0000259" key="9">
    <source>
        <dbReference type="PROSITE" id="PS50033"/>
    </source>
</evidence>
<dbReference type="Pfam" id="PF14555">
    <property type="entry name" value="UBA_4"/>
    <property type="match status" value="1"/>
</dbReference>
<dbReference type="GO" id="GO:0043161">
    <property type="term" value="P:proteasome-mediated ubiquitin-dependent protein catabolic process"/>
    <property type="evidence" value="ECO:0007669"/>
    <property type="project" value="UniProtKB-ARBA"/>
</dbReference>
<dbReference type="InterPro" id="IPR006805">
    <property type="entry name" value="Anth_synth_I_N"/>
</dbReference>